<dbReference type="GO" id="GO:0006747">
    <property type="term" value="P:FAD biosynthetic process"/>
    <property type="evidence" value="ECO:0007669"/>
    <property type="project" value="UniProtKB-UniRule"/>
</dbReference>
<comment type="caution">
    <text evidence="17">The sequence shown here is derived from an EMBL/GenBank/DDBJ whole genome shotgun (WGS) entry which is preliminary data.</text>
</comment>
<evidence type="ECO:0000313" key="19">
    <source>
        <dbReference type="Proteomes" id="UP000315145"/>
    </source>
</evidence>
<proteinExistence type="inferred from homology"/>
<evidence type="ECO:0000256" key="11">
    <source>
        <dbReference type="ARBA" id="ARBA00022840"/>
    </source>
</evidence>
<keyword evidence="7 15" id="KW-0548">Nucleotidyltransferase</keyword>
<dbReference type="Proteomes" id="UP000322315">
    <property type="component" value="Unassembled WGS sequence"/>
</dbReference>
<dbReference type="EMBL" id="VMBF01000001">
    <property type="protein sequence ID" value="TSJ81861.1"/>
    <property type="molecule type" value="Genomic_DNA"/>
</dbReference>
<evidence type="ECO:0000256" key="1">
    <source>
        <dbReference type="ARBA" id="ARBA00002121"/>
    </source>
</evidence>
<evidence type="ECO:0000256" key="12">
    <source>
        <dbReference type="ARBA" id="ARBA00023268"/>
    </source>
</evidence>
<dbReference type="InterPro" id="IPR015864">
    <property type="entry name" value="FAD_synthase"/>
</dbReference>
<dbReference type="EC" id="2.7.1.26" evidence="15"/>
<comment type="similarity">
    <text evidence="15">Belongs to the ribF family.</text>
</comment>
<evidence type="ECO:0000256" key="10">
    <source>
        <dbReference type="ARBA" id="ARBA00022827"/>
    </source>
</evidence>
<comment type="pathway">
    <text evidence="2 15">Cofactor biosynthesis; FAD biosynthesis; FAD from FMN: step 1/1.</text>
</comment>
<evidence type="ECO:0000256" key="2">
    <source>
        <dbReference type="ARBA" id="ARBA00004726"/>
    </source>
</evidence>
<evidence type="ECO:0000256" key="15">
    <source>
        <dbReference type="PIRNR" id="PIRNR004491"/>
    </source>
</evidence>
<dbReference type="CDD" id="cd02064">
    <property type="entry name" value="FAD_synthetase_N"/>
    <property type="match status" value="1"/>
</dbReference>
<dbReference type="SUPFAM" id="SSF82114">
    <property type="entry name" value="Riboflavin kinase-like"/>
    <property type="match status" value="1"/>
</dbReference>
<evidence type="ECO:0000256" key="4">
    <source>
        <dbReference type="ARBA" id="ARBA00022630"/>
    </source>
</evidence>
<dbReference type="GO" id="GO:0005524">
    <property type="term" value="F:ATP binding"/>
    <property type="evidence" value="ECO:0007669"/>
    <property type="project" value="UniProtKB-UniRule"/>
</dbReference>
<dbReference type="UniPathway" id="UPA00277">
    <property type="reaction ID" value="UER00407"/>
</dbReference>
<dbReference type="NCBIfam" id="TIGR00083">
    <property type="entry name" value="ribF"/>
    <property type="match status" value="1"/>
</dbReference>
<evidence type="ECO:0000256" key="6">
    <source>
        <dbReference type="ARBA" id="ARBA00022679"/>
    </source>
</evidence>
<comment type="catalytic activity">
    <reaction evidence="14 15">
        <text>FMN + ATP + H(+) = FAD + diphosphate</text>
        <dbReference type="Rhea" id="RHEA:17237"/>
        <dbReference type="ChEBI" id="CHEBI:15378"/>
        <dbReference type="ChEBI" id="CHEBI:30616"/>
        <dbReference type="ChEBI" id="CHEBI:33019"/>
        <dbReference type="ChEBI" id="CHEBI:57692"/>
        <dbReference type="ChEBI" id="CHEBI:58210"/>
        <dbReference type="EC" id="2.7.7.2"/>
    </reaction>
</comment>
<dbReference type="UniPathway" id="UPA00276">
    <property type="reaction ID" value="UER00406"/>
</dbReference>
<evidence type="ECO:0000256" key="9">
    <source>
        <dbReference type="ARBA" id="ARBA00022777"/>
    </source>
</evidence>
<keyword evidence="8 15" id="KW-0547">Nucleotide-binding</keyword>
<dbReference type="NCBIfam" id="NF004160">
    <property type="entry name" value="PRK05627.1-3"/>
    <property type="match status" value="1"/>
</dbReference>
<dbReference type="InterPro" id="IPR002606">
    <property type="entry name" value="Riboflavin_kinase_bac"/>
</dbReference>
<keyword evidence="10 15" id="KW-0274">FAD</keyword>
<reference evidence="17 20" key="1">
    <citation type="journal article" date="2015" name="Int. J. Syst. Evol. Microbiol.">
        <title>Algibacter amylolyticus sp. nov., isolated from intertidal sediment.</title>
        <authorList>
            <person name="Zhang D.C."/>
            <person name="Wu J."/>
            <person name="Neuner K."/>
            <person name="Yao J."/>
            <person name="Margesin R."/>
        </authorList>
    </citation>
    <scope>NUCLEOTIDE SEQUENCE [LARGE SCALE GENOMIC DNA]</scope>
    <source>
        <strain evidence="17 20">RU-4-M-4</strain>
    </source>
</reference>
<dbReference type="FunFam" id="3.40.50.620:FF:000021">
    <property type="entry name" value="Riboflavin biosynthesis protein"/>
    <property type="match status" value="1"/>
</dbReference>
<organism evidence="17 20">
    <name type="scientific">Algibacter amylolyticus</name>
    <dbReference type="NCBI Taxonomy" id="1608400"/>
    <lineage>
        <taxon>Bacteria</taxon>
        <taxon>Pseudomonadati</taxon>
        <taxon>Bacteroidota</taxon>
        <taxon>Flavobacteriia</taxon>
        <taxon>Flavobacteriales</taxon>
        <taxon>Flavobacteriaceae</taxon>
        <taxon>Algibacter</taxon>
    </lineage>
</organism>
<evidence type="ECO:0000256" key="13">
    <source>
        <dbReference type="ARBA" id="ARBA00047880"/>
    </source>
</evidence>
<evidence type="ECO:0000256" key="5">
    <source>
        <dbReference type="ARBA" id="ARBA00022643"/>
    </source>
</evidence>
<keyword evidence="12" id="KW-0511">Multifunctional enzyme</keyword>
<dbReference type="GO" id="GO:0003919">
    <property type="term" value="F:FMN adenylyltransferase activity"/>
    <property type="evidence" value="ECO:0007669"/>
    <property type="project" value="UniProtKB-UniRule"/>
</dbReference>
<dbReference type="SMART" id="SM00904">
    <property type="entry name" value="Flavokinase"/>
    <property type="match status" value="1"/>
</dbReference>
<dbReference type="Gene3D" id="2.40.30.30">
    <property type="entry name" value="Riboflavin kinase-like"/>
    <property type="match status" value="1"/>
</dbReference>
<evidence type="ECO:0000313" key="20">
    <source>
        <dbReference type="Proteomes" id="UP000322315"/>
    </source>
</evidence>
<feature type="domain" description="Riboflavin kinase" evidence="16">
    <location>
        <begin position="181"/>
        <end position="306"/>
    </location>
</feature>
<comment type="catalytic activity">
    <reaction evidence="13 15">
        <text>riboflavin + ATP = FMN + ADP + H(+)</text>
        <dbReference type="Rhea" id="RHEA:14357"/>
        <dbReference type="ChEBI" id="CHEBI:15378"/>
        <dbReference type="ChEBI" id="CHEBI:30616"/>
        <dbReference type="ChEBI" id="CHEBI:57986"/>
        <dbReference type="ChEBI" id="CHEBI:58210"/>
        <dbReference type="ChEBI" id="CHEBI:456216"/>
        <dbReference type="EC" id="2.7.1.26"/>
    </reaction>
</comment>
<dbReference type="NCBIfam" id="TIGR00125">
    <property type="entry name" value="cyt_tran_rel"/>
    <property type="match status" value="1"/>
</dbReference>
<dbReference type="Pfam" id="PF06574">
    <property type="entry name" value="FAD_syn"/>
    <property type="match status" value="1"/>
</dbReference>
<dbReference type="EMBL" id="VWRS01000001">
    <property type="protein sequence ID" value="KAA5827616.1"/>
    <property type="molecule type" value="Genomic_DNA"/>
</dbReference>
<keyword evidence="19" id="KW-1185">Reference proteome</keyword>
<dbReference type="AlphaFoldDB" id="A0A5M7BD90"/>
<accession>A0A5M7BD90</accession>
<evidence type="ECO:0000313" key="18">
    <source>
        <dbReference type="EMBL" id="TSJ81861.1"/>
    </source>
</evidence>
<reference evidence="17" key="3">
    <citation type="submission" date="2019-09" db="EMBL/GenBank/DDBJ databases">
        <authorList>
            <person name="Zhang D.-C."/>
        </authorList>
    </citation>
    <scope>NUCLEOTIDE SEQUENCE</scope>
    <source>
        <strain evidence="17">RU-4-M-4</strain>
    </source>
</reference>
<keyword evidence="11 15" id="KW-0067">ATP-binding</keyword>
<dbReference type="PIRSF" id="PIRSF004491">
    <property type="entry name" value="FAD_Synth"/>
    <property type="match status" value="1"/>
</dbReference>
<keyword evidence="5 15" id="KW-0288">FMN</keyword>
<dbReference type="InterPro" id="IPR004821">
    <property type="entry name" value="Cyt_trans-like"/>
</dbReference>
<keyword evidence="6 15" id="KW-0808">Transferase</keyword>
<dbReference type="OrthoDB" id="9803667at2"/>
<dbReference type="PANTHER" id="PTHR22749">
    <property type="entry name" value="RIBOFLAVIN KINASE/FMN ADENYLYLTRANSFERASE"/>
    <property type="match status" value="1"/>
</dbReference>
<sequence length="311" mass="35064">MKTRRNLNSLPDKSTVVTIGTFDGVHIGHQKIIKRLIKTGEAEGLQSVILTFFPHPRMVLQKDSNIKLINTINERHDILEDSGLDFLVIKTFTKEFSRLSAEDFVKQILVEKLNAKKVIIGYDHRFGRNRNADINNLKTFGETYGFAVEEISAQDIDDVAVSSTKIRTALMEGDVERANSYLGYPFMLTGIVTKGKGLGKQLGFPTANIHIEEDYKLIPKQGSYIVSSTINDIEVYGMMNIGVNPTVSGSVQTIEVHFFDFEADIYNQTIKINLLQRIRDEQKFDSVEALKHQLANDKITALAYFTDKNAE</sequence>
<comment type="pathway">
    <text evidence="3 15">Cofactor biosynthesis; FMN biosynthesis; FMN from riboflavin (ATP route): step 1/1.</text>
</comment>
<dbReference type="GO" id="GO:0009231">
    <property type="term" value="P:riboflavin biosynthetic process"/>
    <property type="evidence" value="ECO:0007669"/>
    <property type="project" value="InterPro"/>
</dbReference>
<dbReference type="EC" id="2.7.7.2" evidence="15"/>
<dbReference type="Gene3D" id="3.40.50.620">
    <property type="entry name" value="HUPs"/>
    <property type="match status" value="1"/>
</dbReference>
<dbReference type="NCBIfam" id="NF004162">
    <property type="entry name" value="PRK05627.1-5"/>
    <property type="match status" value="1"/>
</dbReference>
<evidence type="ECO:0000256" key="3">
    <source>
        <dbReference type="ARBA" id="ARBA00005201"/>
    </source>
</evidence>
<gene>
    <name evidence="17" type="ORF">F2B50_01890</name>
    <name evidence="18" type="ORF">FPF71_01890</name>
</gene>
<reference evidence="18 19" key="2">
    <citation type="submission" date="2019-07" db="EMBL/GenBank/DDBJ databases">
        <title>Algibacter marinivivus sp. nov., isolated from the surface of a marine red alga.</title>
        <authorList>
            <person name="Zhong X."/>
            <person name="Xu W."/>
            <person name="Zhang Y."/>
            <person name="Zhang Q."/>
            <person name="Du Z."/>
        </authorList>
    </citation>
    <scope>NUCLEOTIDE SEQUENCE [LARGE SCALE GENOMIC DNA]</scope>
    <source>
        <strain evidence="18 19">RU-4-M-4</strain>
    </source>
</reference>
<name>A0A5M7BD90_9FLAO</name>
<dbReference type="InterPro" id="IPR015865">
    <property type="entry name" value="Riboflavin_kinase_bac/euk"/>
</dbReference>
<keyword evidence="4 15" id="KW-0285">Flavoprotein</keyword>
<keyword evidence="9 15" id="KW-0418">Kinase</keyword>
<comment type="function">
    <text evidence="1">Catalyzes the phosphorylation of riboflavin to FMN followed by the adenylation of FMN to FAD.</text>
</comment>
<evidence type="ECO:0000256" key="7">
    <source>
        <dbReference type="ARBA" id="ARBA00022695"/>
    </source>
</evidence>
<dbReference type="Pfam" id="PF01687">
    <property type="entry name" value="Flavokinase"/>
    <property type="match status" value="1"/>
</dbReference>
<dbReference type="SUPFAM" id="SSF52374">
    <property type="entry name" value="Nucleotidylyl transferase"/>
    <property type="match status" value="1"/>
</dbReference>
<dbReference type="GO" id="GO:0009398">
    <property type="term" value="P:FMN biosynthetic process"/>
    <property type="evidence" value="ECO:0007669"/>
    <property type="project" value="UniProtKB-UniRule"/>
</dbReference>
<evidence type="ECO:0000256" key="14">
    <source>
        <dbReference type="ARBA" id="ARBA00049494"/>
    </source>
</evidence>
<evidence type="ECO:0000256" key="8">
    <source>
        <dbReference type="ARBA" id="ARBA00022741"/>
    </source>
</evidence>
<evidence type="ECO:0000259" key="16">
    <source>
        <dbReference type="SMART" id="SM00904"/>
    </source>
</evidence>
<dbReference type="InterPro" id="IPR023468">
    <property type="entry name" value="Riboflavin_kinase"/>
</dbReference>
<dbReference type="PANTHER" id="PTHR22749:SF6">
    <property type="entry name" value="RIBOFLAVIN KINASE"/>
    <property type="match status" value="1"/>
</dbReference>
<dbReference type="RefSeq" id="WP_144114962.1">
    <property type="nucleotide sequence ID" value="NZ_JACHGE010000001.1"/>
</dbReference>
<evidence type="ECO:0000313" key="17">
    <source>
        <dbReference type="EMBL" id="KAA5827616.1"/>
    </source>
</evidence>
<protein>
    <recommendedName>
        <fullName evidence="15">Riboflavin biosynthesis protein</fullName>
    </recommendedName>
    <domain>
        <recommendedName>
            <fullName evidence="15">Riboflavin kinase</fullName>
            <ecNumber evidence="15">2.7.1.26</ecNumber>
        </recommendedName>
        <alternativeName>
            <fullName evidence="15">Flavokinase</fullName>
        </alternativeName>
    </domain>
    <domain>
        <recommendedName>
            <fullName evidence="15">FMN adenylyltransferase</fullName>
            <ecNumber evidence="15">2.7.7.2</ecNumber>
        </recommendedName>
        <alternativeName>
            <fullName evidence="15">FAD pyrophosphorylase</fullName>
        </alternativeName>
        <alternativeName>
            <fullName evidence="15">FAD synthase</fullName>
        </alternativeName>
    </domain>
</protein>
<dbReference type="Proteomes" id="UP000315145">
    <property type="component" value="Unassembled WGS sequence"/>
</dbReference>
<dbReference type="InterPro" id="IPR014729">
    <property type="entry name" value="Rossmann-like_a/b/a_fold"/>
</dbReference>
<dbReference type="GO" id="GO:0008531">
    <property type="term" value="F:riboflavin kinase activity"/>
    <property type="evidence" value="ECO:0007669"/>
    <property type="project" value="UniProtKB-UniRule"/>
</dbReference>
<dbReference type="InterPro" id="IPR023465">
    <property type="entry name" value="Riboflavin_kinase_dom_sf"/>
</dbReference>